<comment type="caution">
    <text evidence="1">The sequence shown here is derived from an EMBL/GenBank/DDBJ whole genome shotgun (WGS) entry which is preliminary data.</text>
</comment>
<protein>
    <submittedName>
        <fullName evidence="1">Uncharacterized protein</fullName>
    </submittedName>
</protein>
<reference evidence="1" key="1">
    <citation type="submission" date="2014-01" db="EMBL/GenBank/DDBJ databases">
        <authorList>
            <person name="Brown-Elliot B."/>
            <person name="Wallace R."/>
            <person name="Lenaerts A."/>
            <person name="Ordway D."/>
            <person name="DeGroote M.A."/>
            <person name="Parker T."/>
            <person name="Sizemore C."/>
            <person name="Tallon L.J."/>
            <person name="Sadzewicz L.K."/>
            <person name="Sengamalay N."/>
            <person name="Fraser C.M."/>
            <person name="Hine E."/>
            <person name="Shefchek K.A."/>
            <person name="Das S.P."/>
            <person name="Tettelin H."/>
        </authorList>
    </citation>
    <scope>NUCLEOTIDE SEQUENCE [LARGE SCALE GENOMIC DNA]</scope>
    <source>
        <strain evidence="1">4042</strain>
    </source>
</reference>
<name>X8CLN4_MYCXE</name>
<proteinExistence type="predicted"/>
<dbReference type="EMBL" id="JAOB01000031">
    <property type="protein sequence ID" value="EUA56353.1"/>
    <property type="molecule type" value="Genomic_DNA"/>
</dbReference>
<gene>
    <name evidence="1" type="ORF">I553_3321</name>
</gene>
<dbReference type="AlphaFoldDB" id="X8CLN4"/>
<accession>X8CLN4</accession>
<sequence length="82" mass="8879">MAQAVKASTSGRSSRFSNAAPGVAAVDDIEILEILARVHCTAGCLQSPKAPPIRCERWLARVESEPTGRVRPQHRLLWASVT</sequence>
<organism evidence="1">
    <name type="scientific">Mycobacterium xenopi 4042</name>
    <dbReference type="NCBI Taxonomy" id="1299334"/>
    <lineage>
        <taxon>Bacteria</taxon>
        <taxon>Bacillati</taxon>
        <taxon>Actinomycetota</taxon>
        <taxon>Actinomycetes</taxon>
        <taxon>Mycobacteriales</taxon>
        <taxon>Mycobacteriaceae</taxon>
        <taxon>Mycobacterium</taxon>
    </lineage>
</organism>
<evidence type="ECO:0000313" key="1">
    <source>
        <dbReference type="EMBL" id="EUA56353.1"/>
    </source>
</evidence>